<evidence type="ECO:0000256" key="8">
    <source>
        <dbReference type="ARBA" id="ARBA00022989"/>
    </source>
</evidence>
<evidence type="ECO:0000256" key="12">
    <source>
        <dbReference type="SAM" id="Phobius"/>
    </source>
</evidence>
<accession>A0A1I4BHP2</accession>
<dbReference type="InterPro" id="IPR028325">
    <property type="entry name" value="VG_K_chnl"/>
</dbReference>
<keyword evidence="10 12" id="KW-0472">Membrane</keyword>
<gene>
    <name evidence="14" type="ORF">SAMN04487950_0567</name>
</gene>
<dbReference type="Proteomes" id="UP000199607">
    <property type="component" value="Unassembled WGS sequence"/>
</dbReference>
<evidence type="ECO:0000256" key="9">
    <source>
        <dbReference type="ARBA" id="ARBA00023065"/>
    </source>
</evidence>
<feature type="transmembrane region" description="Helical" evidence="12">
    <location>
        <begin position="154"/>
        <end position="177"/>
    </location>
</feature>
<evidence type="ECO:0000259" key="13">
    <source>
        <dbReference type="Pfam" id="PF00520"/>
    </source>
</evidence>
<keyword evidence="9" id="KW-0406">Ion transport</keyword>
<feature type="transmembrane region" description="Helical" evidence="12">
    <location>
        <begin position="20"/>
        <end position="42"/>
    </location>
</feature>
<keyword evidence="4 12" id="KW-0812">Transmembrane</keyword>
<evidence type="ECO:0000256" key="2">
    <source>
        <dbReference type="ARBA" id="ARBA00022448"/>
    </source>
</evidence>
<organism evidence="14 15">
    <name type="scientific">Halogranum rubrum</name>
    <dbReference type="NCBI Taxonomy" id="553466"/>
    <lineage>
        <taxon>Archaea</taxon>
        <taxon>Methanobacteriati</taxon>
        <taxon>Methanobacteriota</taxon>
        <taxon>Stenosarchaea group</taxon>
        <taxon>Halobacteria</taxon>
        <taxon>Halobacteriales</taxon>
        <taxon>Haloferacaceae</taxon>
    </lineage>
</organism>
<feature type="transmembrane region" description="Helical" evidence="12">
    <location>
        <begin position="110"/>
        <end position="133"/>
    </location>
</feature>
<dbReference type="PANTHER" id="PTHR11537">
    <property type="entry name" value="VOLTAGE-GATED POTASSIUM CHANNEL"/>
    <property type="match status" value="1"/>
</dbReference>
<dbReference type="EMBL" id="FOTC01000001">
    <property type="protein sequence ID" value="SFK68382.1"/>
    <property type="molecule type" value="Genomic_DNA"/>
</dbReference>
<keyword evidence="7" id="KW-0630">Potassium</keyword>
<evidence type="ECO:0000256" key="1">
    <source>
        <dbReference type="ARBA" id="ARBA00004141"/>
    </source>
</evidence>
<dbReference type="RefSeq" id="WP_089865438.1">
    <property type="nucleotide sequence ID" value="NZ_FOTC01000001.1"/>
</dbReference>
<dbReference type="PANTHER" id="PTHR11537:SF254">
    <property type="entry name" value="POTASSIUM VOLTAGE-GATED CHANNEL PROTEIN SHAB"/>
    <property type="match status" value="1"/>
</dbReference>
<evidence type="ECO:0000256" key="11">
    <source>
        <dbReference type="ARBA" id="ARBA00023303"/>
    </source>
</evidence>
<proteinExistence type="predicted"/>
<dbReference type="STRING" id="553466.SAMN04487950_0567"/>
<evidence type="ECO:0000256" key="3">
    <source>
        <dbReference type="ARBA" id="ARBA00022538"/>
    </source>
</evidence>
<evidence type="ECO:0000256" key="4">
    <source>
        <dbReference type="ARBA" id="ARBA00022692"/>
    </source>
</evidence>
<evidence type="ECO:0000256" key="10">
    <source>
        <dbReference type="ARBA" id="ARBA00023136"/>
    </source>
</evidence>
<feature type="domain" description="Ion transport" evidence="13">
    <location>
        <begin position="26"/>
        <end position="244"/>
    </location>
</feature>
<keyword evidence="5" id="KW-0631">Potassium channel</keyword>
<protein>
    <submittedName>
        <fullName evidence="14">Voltage-gated potassium channel</fullName>
    </submittedName>
</protein>
<dbReference type="SUPFAM" id="SSF81324">
    <property type="entry name" value="Voltage-gated potassium channels"/>
    <property type="match status" value="1"/>
</dbReference>
<dbReference type="Gene3D" id="1.10.287.70">
    <property type="match status" value="1"/>
</dbReference>
<keyword evidence="6" id="KW-0851">Voltage-gated channel</keyword>
<dbReference type="GO" id="GO:0008076">
    <property type="term" value="C:voltage-gated potassium channel complex"/>
    <property type="evidence" value="ECO:0007669"/>
    <property type="project" value="InterPro"/>
</dbReference>
<dbReference type="Pfam" id="PF00520">
    <property type="entry name" value="Ion_trans"/>
    <property type="match status" value="1"/>
</dbReference>
<name>A0A1I4BHP2_9EURY</name>
<dbReference type="AlphaFoldDB" id="A0A1I4BHP2"/>
<keyword evidence="8 12" id="KW-1133">Transmembrane helix</keyword>
<dbReference type="GO" id="GO:0001508">
    <property type="term" value="P:action potential"/>
    <property type="evidence" value="ECO:0007669"/>
    <property type="project" value="TreeGrafter"/>
</dbReference>
<feature type="transmembrane region" description="Helical" evidence="12">
    <location>
        <begin position="54"/>
        <end position="76"/>
    </location>
</feature>
<dbReference type="InterPro" id="IPR027359">
    <property type="entry name" value="Volt_channel_dom_sf"/>
</dbReference>
<comment type="subcellular location">
    <subcellularLocation>
        <location evidence="1">Membrane</location>
        <topology evidence="1">Multi-pass membrane protein</topology>
    </subcellularLocation>
</comment>
<evidence type="ECO:0000256" key="7">
    <source>
        <dbReference type="ARBA" id="ARBA00022958"/>
    </source>
</evidence>
<evidence type="ECO:0000256" key="6">
    <source>
        <dbReference type="ARBA" id="ARBA00022882"/>
    </source>
</evidence>
<keyword evidence="15" id="KW-1185">Reference proteome</keyword>
<feature type="transmembrane region" description="Helical" evidence="12">
    <location>
        <begin position="217"/>
        <end position="242"/>
    </location>
</feature>
<dbReference type="InterPro" id="IPR005821">
    <property type="entry name" value="Ion_trans_dom"/>
</dbReference>
<keyword evidence="11 14" id="KW-0407">Ion channel</keyword>
<evidence type="ECO:0000313" key="15">
    <source>
        <dbReference type="Proteomes" id="UP000199607"/>
    </source>
</evidence>
<dbReference type="PRINTS" id="PR00169">
    <property type="entry name" value="KCHANNEL"/>
</dbReference>
<dbReference type="Gene3D" id="1.20.120.350">
    <property type="entry name" value="Voltage-gated potassium channels. Chain C"/>
    <property type="match status" value="1"/>
</dbReference>
<sequence>MDEPVKRRVWAVLNGDDRSALGVAVNAFILGLIVLNLGIFILETVDPVYERFSGVFRLILQFSLVVFTIEFVLRVWSSTTAPDYAGPLTGRLRFLSRPYPLIDLVAILPFYLGAFVDLQFLRFLRLFWFLRLFRRDRYVESRRRFVGAYRAQREDLFVASAGATTLFVASSVSMYFAEHTAQPEAFSSIPETMWWSIVTLTTVGYGDVVPVTPLGRLLGALTALGGIALFAVPSSILAAGFVKQAGESTAVDRCPHCGNRIDGPDQPNRETPDGPQ</sequence>
<evidence type="ECO:0000256" key="5">
    <source>
        <dbReference type="ARBA" id="ARBA00022826"/>
    </source>
</evidence>
<evidence type="ECO:0000313" key="14">
    <source>
        <dbReference type="EMBL" id="SFK68382.1"/>
    </source>
</evidence>
<keyword evidence="3" id="KW-0633">Potassium transport</keyword>
<dbReference type="GO" id="GO:0005249">
    <property type="term" value="F:voltage-gated potassium channel activity"/>
    <property type="evidence" value="ECO:0007669"/>
    <property type="project" value="InterPro"/>
</dbReference>
<reference evidence="15" key="1">
    <citation type="submission" date="2016-10" db="EMBL/GenBank/DDBJ databases">
        <authorList>
            <person name="Varghese N."/>
            <person name="Submissions S."/>
        </authorList>
    </citation>
    <scope>NUCLEOTIDE SEQUENCE [LARGE SCALE GENOMIC DNA]</scope>
    <source>
        <strain evidence="15">CGMCC 1.7738</strain>
    </source>
</reference>
<keyword evidence="2" id="KW-0813">Transport</keyword>